<feature type="region of interest" description="Disordered" evidence="5">
    <location>
        <begin position="229"/>
        <end position="279"/>
    </location>
</feature>
<evidence type="ECO:0000259" key="6">
    <source>
        <dbReference type="PROSITE" id="PS51294"/>
    </source>
</evidence>
<evidence type="ECO:0000313" key="8">
    <source>
        <dbReference type="Proteomes" id="UP000242715"/>
    </source>
</evidence>
<accession>A0A2Z6NSW2</accession>
<evidence type="ECO:0000256" key="4">
    <source>
        <dbReference type="ARBA" id="ARBA00023242"/>
    </source>
</evidence>
<organism evidence="7 8">
    <name type="scientific">Trifolium subterraneum</name>
    <name type="common">Subterranean clover</name>
    <dbReference type="NCBI Taxonomy" id="3900"/>
    <lineage>
        <taxon>Eukaryota</taxon>
        <taxon>Viridiplantae</taxon>
        <taxon>Streptophyta</taxon>
        <taxon>Embryophyta</taxon>
        <taxon>Tracheophyta</taxon>
        <taxon>Spermatophyta</taxon>
        <taxon>Magnoliopsida</taxon>
        <taxon>eudicotyledons</taxon>
        <taxon>Gunneridae</taxon>
        <taxon>Pentapetalae</taxon>
        <taxon>rosids</taxon>
        <taxon>fabids</taxon>
        <taxon>Fabales</taxon>
        <taxon>Fabaceae</taxon>
        <taxon>Papilionoideae</taxon>
        <taxon>50 kb inversion clade</taxon>
        <taxon>NPAAA clade</taxon>
        <taxon>Hologalegina</taxon>
        <taxon>IRL clade</taxon>
        <taxon>Trifolieae</taxon>
        <taxon>Trifolium</taxon>
    </lineage>
</organism>
<comment type="subcellular location">
    <subcellularLocation>
        <location evidence="1">Nucleus</location>
    </subcellularLocation>
</comment>
<dbReference type="GO" id="GO:0003677">
    <property type="term" value="F:DNA binding"/>
    <property type="evidence" value="ECO:0007669"/>
    <property type="project" value="InterPro"/>
</dbReference>
<dbReference type="OrthoDB" id="60033at2759"/>
<dbReference type="SUPFAM" id="SSF46689">
    <property type="entry name" value="Homeodomain-like"/>
    <property type="match status" value="1"/>
</dbReference>
<dbReference type="EMBL" id="DF973739">
    <property type="protein sequence ID" value="GAU38955.1"/>
    <property type="molecule type" value="Genomic_DNA"/>
</dbReference>
<dbReference type="InterPro" id="IPR006447">
    <property type="entry name" value="Myb_dom_plants"/>
</dbReference>
<keyword evidence="3" id="KW-0804">Transcription</keyword>
<dbReference type="GO" id="GO:0003700">
    <property type="term" value="F:DNA-binding transcription factor activity"/>
    <property type="evidence" value="ECO:0007669"/>
    <property type="project" value="InterPro"/>
</dbReference>
<evidence type="ECO:0000256" key="2">
    <source>
        <dbReference type="ARBA" id="ARBA00023015"/>
    </source>
</evidence>
<dbReference type="Gene3D" id="1.10.10.60">
    <property type="entry name" value="Homeodomain-like"/>
    <property type="match status" value="1"/>
</dbReference>
<evidence type="ECO:0000256" key="3">
    <source>
        <dbReference type="ARBA" id="ARBA00023163"/>
    </source>
</evidence>
<dbReference type="Proteomes" id="UP000242715">
    <property type="component" value="Unassembled WGS sequence"/>
</dbReference>
<dbReference type="InterPro" id="IPR009057">
    <property type="entry name" value="Homeodomain-like_sf"/>
</dbReference>
<reference evidence="8" key="1">
    <citation type="journal article" date="2017" name="Front. Plant Sci.">
        <title>Climate Clever Clovers: New Paradigm to Reduce the Environmental Footprint of Ruminants by Breeding Low Methanogenic Forages Utilizing Haplotype Variation.</title>
        <authorList>
            <person name="Kaur P."/>
            <person name="Appels R."/>
            <person name="Bayer P.E."/>
            <person name="Keeble-Gagnere G."/>
            <person name="Wang J."/>
            <person name="Hirakawa H."/>
            <person name="Shirasawa K."/>
            <person name="Vercoe P."/>
            <person name="Stefanova K."/>
            <person name="Durmic Z."/>
            <person name="Nichols P."/>
            <person name="Revell C."/>
            <person name="Isobe S.N."/>
            <person name="Edwards D."/>
            <person name="Erskine W."/>
        </authorList>
    </citation>
    <scope>NUCLEOTIDE SEQUENCE [LARGE SCALE GENOMIC DNA]</scope>
    <source>
        <strain evidence="8">cv. Daliak</strain>
    </source>
</reference>
<dbReference type="NCBIfam" id="TIGR01557">
    <property type="entry name" value="myb_SHAQKYF"/>
    <property type="match status" value="1"/>
</dbReference>
<feature type="compositionally biased region" description="Basic and acidic residues" evidence="5">
    <location>
        <begin position="252"/>
        <end position="264"/>
    </location>
</feature>
<evidence type="ECO:0000313" key="7">
    <source>
        <dbReference type="EMBL" id="GAU38955.1"/>
    </source>
</evidence>
<dbReference type="PANTHER" id="PTHR31314">
    <property type="entry name" value="MYB FAMILY TRANSCRIPTION FACTOR PHL7-LIKE"/>
    <property type="match status" value="1"/>
</dbReference>
<dbReference type="PROSITE" id="PS51294">
    <property type="entry name" value="HTH_MYB"/>
    <property type="match status" value="1"/>
</dbReference>
<keyword evidence="4" id="KW-0539">Nucleus</keyword>
<dbReference type="GO" id="GO:0005634">
    <property type="term" value="C:nucleus"/>
    <property type="evidence" value="ECO:0007669"/>
    <property type="project" value="UniProtKB-SubCell"/>
</dbReference>
<protein>
    <recommendedName>
        <fullName evidence="6">HTH myb-type domain-containing protein</fullName>
    </recommendedName>
</protein>
<feature type="domain" description="HTH myb-type" evidence="6">
    <location>
        <begin position="89"/>
        <end position="149"/>
    </location>
</feature>
<dbReference type="InterPro" id="IPR017930">
    <property type="entry name" value="Myb_dom"/>
</dbReference>
<evidence type="ECO:0000256" key="1">
    <source>
        <dbReference type="ARBA" id="ARBA00004123"/>
    </source>
</evidence>
<keyword evidence="2" id="KW-0805">Transcription regulation</keyword>
<keyword evidence="8" id="KW-1185">Reference proteome</keyword>
<proteinExistence type="predicted"/>
<dbReference type="InterPro" id="IPR046955">
    <property type="entry name" value="PHR1-like"/>
</dbReference>
<sequence>MSDDVSVNAMDKAYENGADAICDKSIIENCITQMWFEVIKKRNGNSETSKVKEVQKKKRVRDNIKENAPIVTNGTCVVEKYDIDNYQQKKNKNVWQWTTELDEQLSKVVEQLGGLDKAKPKKILEQMNVRGLTTAHLSSRIQRLKAKLKREVDNSVSKETSVILQSNNNGLPKNNNNGFFSMLERGNSPQPIQEQNLLSESSHLSGEVGQEGGEVHHRSEEMFPNLSTISLSLDGGTLGSTKMPKDGRKKSKPNEGDEVHRSMSQERSLNNNDNNQDINIADNSLSSLTLTPSLEVAQPIPEQNHSVNYQHVNDNFQCYPQEPLSTDDYDYYVDQQFPLVFR</sequence>
<feature type="compositionally biased region" description="Low complexity" evidence="5">
    <location>
        <begin position="270"/>
        <end position="279"/>
    </location>
</feature>
<dbReference type="AlphaFoldDB" id="A0A2Z6NSW2"/>
<gene>
    <name evidence="7" type="ORF">TSUD_363940</name>
</gene>
<name>A0A2Z6NSW2_TRISU</name>
<dbReference type="PANTHER" id="PTHR31314:SF164">
    <property type="entry name" value="HTH MYB-TYPE DOMAIN-CONTAINING PROTEIN"/>
    <property type="match status" value="1"/>
</dbReference>
<evidence type="ECO:0000256" key="5">
    <source>
        <dbReference type="SAM" id="MobiDB-lite"/>
    </source>
</evidence>